<keyword evidence="2" id="KW-1185">Reference proteome</keyword>
<organism evidence="1 2">
    <name type="scientific">Moraxella oculi</name>
    <dbReference type="NCBI Taxonomy" id="2940516"/>
    <lineage>
        <taxon>Bacteria</taxon>
        <taxon>Pseudomonadati</taxon>
        <taxon>Pseudomonadota</taxon>
        <taxon>Gammaproteobacteria</taxon>
        <taxon>Moraxellales</taxon>
        <taxon>Moraxellaceae</taxon>
        <taxon>Moraxella</taxon>
    </lineage>
</organism>
<comment type="caution">
    <text evidence="1">The sequence shown here is derived from an EMBL/GenBank/DDBJ whole genome shotgun (WGS) entry which is preliminary data.</text>
</comment>
<reference evidence="1 2" key="1">
    <citation type="submission" date="2024-11" db="EMBL/GenBank/DDBJ databases">
        <title>First Report of Moraxella oculi in Brazil in an Infectious Bovine Keratoconjunctivitis Outbreak.</title>
        <authorList>
            <person name="Carvalho C.V."/>
            <person name="Domingues R."/>
            <person name="Coutinho C."/>
            <person name="Honorio N.T.B.S."/>
            <person name="Faza D.R.L.R."/>
            <person name="Carvalho W.A."/>
            <person name="Machado A.B.F."/>
            <person name="Martins M.F."/>
            <person name="Gaspar E.B."/>
        </authorList>
    </citation>
    <scope>NUCLEOTIDE SEQUENCE [LARGE SCALE GENOMIC DNA]</scope>
    <source>
        <strain evidence="1 2">2117LE</strain>
    </source>
</reference>
<evidence type="ECO:0008006" key="3">
    <source>
        <dbReference type="Google" id="ProtNLM"/>
    </source>
</evidence>
<evidence type="ECO:0000313" key="1">
    <source>
        <dbReference type="EMBL" id="MFL1733156.1"/>
    </source>
</evidence>
<accession>A0ABW8U7Z2</accession>
<dbReference type="RefSeq" id="WP_407069637.1">
    <property type="nucleotide sequence ID" value="NZ_JBJJXE010000036.1"/>
</dbReference>
<gene>
    <name evidence="1" type="ORF">ACJHVH_09260</name>
</gene>
<sequence length="163" mass="18371">VVTGGAGGYVIKAGGKVISKVFKSKDEAQRVLGETRRIENNVYNTKIANLLKPLSRNTQNHILKRHKYNNVLMQIKALEKSGKSRQEAYRMLDIENRTFFNKNWSNEKILKATEYAKQDAIKNGVTSGSHTVVYHGEKITINISNDGKLSTAFGHRKYGVNDF</sequence>
<proteinExistence type="predicted"/>
<dbReference type="Proteomes" id="UP001624684">
    <property type="component" value="Unassembled WGS sequence"/>
</dbReference>
<name>A0ABW8U7Z2_9GAMM</name>
<dbReference type="EMBL" id="JBJJXE010000036">
    <property type="protein sequence ID" value="MFL1733156.1"/>
    <property type="molecule type" value="Genomic_DNA"/>
</dbReference>
<evidence type="ECO:0000313" key="2">
    <source>
        <dbReference type="Proteomes" id="UP001624684"/>
    </source>
</evidence>
<feature type="non-terminal residue" evidence="1">
    <location>
        <position position="1"/>
    </location>
</feature>
<protein>
    <recommendedName>
        <fullName evidence="3">Bacterial toxin 50 domain-containing protein</fullName>
    </recommendedName>
</protein>